<dbReference type="Proteomes" id="UP000215256">
    <property type="component" value="Plasmid unnamed1"/>
</dbReference>
<dbReference type="KEGG" id="och:CES85_3794"/>
<keyword evidence="1" id="KW-0614">Plasmid</keyword>
<name>A0A248UMN0_9HYPH</name>
<dbReference type="EMBL" id="CP022605">
    <property type="protein sequence ID" value="ASV87886.1"/>
    <property type="molecule type" value="Genomic_DNA"/>
</dbReference>
<proteinExistence type="predicted"/>
<geneLocation type="plasmid" evidence="1 2">
    <name>unnamed1</name>
</geneLocation>
<protein>
    <submittedName>
        <fullName evidence="1">Uncharacterized protein</fullName>
    </submittedName>
</protein>
<reference evidence="1 2" key="1">
    <citation type="submission" date="2017-07" db="EMBL/GenBank/DDBJ databases">
        <title>Phylogenetic study on the rhizospheric bacterium Ochrobactrum sp. A44.</title>
        <authorList>
            <person name="Krzyzanowska D.M."/>
            <person name="Ossowicki A."/>
            <person name="Rajewska M."/>
            <person name="Maciag T."/>
            <person name="Kaczynski Z."/>
            <person name="Czerwicka M."/>
            <person name="Jafra S."/>
        </authorList>
    </citation>
    <scope>NUCLEOTIDE SEQUENCE [LARGE SCALE GENOMIC DNA]</scope>
    <source>
        <strain evidence="1 2">A44</strain>
        <plasmid evidence="1 2">unnamed1</plasmid>
    </source>
</reference>
<sequence>MTQGHKLRRIDSPKTLSAALKIDANFVQSRAKRGKVY</sequence>
<evidence type="ECO:0000313" key="2">
    <source>
        <dbReference type="Proteomes" id="UP000215256"/>
    </source>
</evidence>
<accession>A0A248UMN0</accession>
<dbReference type="AlphaFoldDB" id="A0A248UMN0"/>
<organism evidence="1 2">
    <name type="scientific">Ochrobactrum quorumnocens</name>
    <dbReference type="NCBI Taxonomy" id="271865"/>
    <lineage>
        <taxon>Bacteria</taxon>
        <taxon>Pseudomonadati</taxon>
        <taxon>Pseudomonadota</taxon>
        <taxon>Alphaproteobacteria</taxon>
        <taxon>Hyphomicrobiales</taxon>
        <taxon>Brucellaceae</taxon>
        <taxon>Brucella/Ochrobactrum group</taxon>
        <taxon>Ochrobactrum</taxon>
    </lineage>
</organism>
<evidence type="ECO:0000313" key="1">
    <source>
        <dbReference type="EMBL" id="ASV87886.1"/>
    </source>
</evidence>
<gene>
    <name evidence="1" type="ORF">CES85_3794</name>
</gene>